<accession>B0E8Y1</accession>
<dbReference type="EMBL" id="DS548247">
    <property type="protein sequence ID" value="EDR28995.1"/>
    <property type="molecule type" value="Genomic_DNA"/>
</dbReference>
<evidence type="ECO:0000313" key="4">
    <source>
        <dbReference type="Proteomes" id="UP000008076"/>
    </source>
</evidence>
<feature type="compositionally biased region" description="Basic and acidic residues" evidence="2">
    <location>
        <begin position="207"/>
        <end position="216"/>
    </location>
</feature>
<reference evidence="4" key="1">
    <citation type="submission" date="2007-12" db="EMBL/GenBank/DDBJ databases">
        <title>Annotation of Entamoeba dispar SAW760.</title>
        <authorList>
            <person name="Lorenzi H."/>
            <person name="Inman J."/>
            <person name="Schobel S."/>
            <person name="Amedeo P."/>
            <person name="Caler E."/>
        </authorList>
    </citation>
    <scope>NUCLEOTIDE SEQUENCE [LARGE SCALE GENOMIC DNA]</scope>
    <source>
        <strain evidence="4">ATCC PRA-260 / SAW760</strain>
    </source>
</reference>
<sequence>MLRHSTQNEAKLKQHVSQAQEIIKELKEGYDKNSKSFNEITEAYQNEQIAHNKTLQELNELRLAQKSMCSNMTMCAAVEIVIKNGKVTGLNMKESLDATRDDAMMQLNLMTRKVDELRRELTATKVETTKRNEEVEKERKNSQELMRKIELMKTESINLQNDIKLKDNEIEELKKKIEEENSHQKKTTSSKEQKIQFMLKKKYQNLRNDRKSDRRQFISSINSDNVETGDNALQNNTEEIDNPLAPKQIQKPNRSSFTPIIEKSNSLANILNDTNSGLFSKSSSSCFNPLNALSSNTSSITSSSTQSTPCNLLLPQTDSKSKILRRKKSSSKLLSSNLDSMISDVILNDRNISDIGIIEDGIVIVYTTKEGSRE</sequence>
<dbReference type="VEuPathDB" id="AmoebaDB:EDI_004250"/>
<keyword evidence="4" id="KW-1185">Reference proteome</keyword>
<evidence type="ECO:0000256" key="1">
    <source>
        <dbReference type="SAM" id="Coils"/>
    </source>
</evidence>
<organism evidence="4">
    <name type="scientific">Entamoeba dispar (strain ATCC PRA-260 / SAW760)</name>
    <dbReference type="NCBI Taxonomy" id="370354"/>
    <lineage>
        <taxon>Eukaryota</taxon>
        <taxon>Amoebozoa</taxon>
        <taxon>Evosea</taxon>
        <taxon>Archamoebae</taxon>
        <taxon>Mastigamoebida</taxon>
        <taxon>Entamoebidae</taxon>
        <taxon>Entamoeba</taxon>
    </lineage>
</organism>
<keyword evidence="1" id="KW-0175">Coiled coil</keyword>
<name>B0E8Y1_ENTDS</name>
<dbReference type="OrthoDB" id="29746at2759"/>
<dbReference type="AlphaFoldDB" id="B0E8Y1"/>
<feature type="non-terminal residue" evidence="3">
    <location>
        <position position="374"/>
    </location>
</feature>
<dbReference type="Proteomes" id="UP000008076">
    <property type="component" value="Unassembled WGS sequence"/>
</dbReference>
<dbReference type="GeneID" id="5879759"/>
<dbReference type="KEGG" id="edi:EDI_004250"/>
<feature type="compositionally biased region" description="Polar residues" evidence="2">
    <location>
        <begin position="217"/>
        <end position="231"/>
    </location>
</feature>
<gene>
    <name evidence="3" type="ORF">EDI_004250</name>
</gene>
<feature type="coiled-coil region" evidence="1">
    <location>
        <begin position="100"/>
        <end position="183"/>
    </location>
</feature>
<protein>
    <submittedName>
        <fullName evidence="3">Uncharacterized protein</fullName>
    </submittedName>
</protein>
<evidence type="ECO:0000256" key="2">
    <source>
        <dbReference type="SAM" id="MobiDB-lite"/>
    </source>
</evidence>
<dbReference type="eggNOG" id="ENOG502RFA0">
    <property type="taxonomic scope" value="Eukaryota"/>
</dbReference>
<evidence type="ECO:0000313" key="3">
    <source>
        <dbReference type="EMBL" id="EDR28995.1"/>
    </source>
</evidence>
<dbReference type="RefSeq" id="XP_001734814.1">
    <property type="nucleotide sequence ID" value="XM_001734762.1"/>
</dbReference>
<proteinExistence type="predicted"/>
<feature type="region of interest" description="Disordered" evidence="2">
    <location>
        <begin position="204"/>
        <end position="231"/>
    </location>
</feature>